<dbReference type="PANTHER" id="PTHR47234:SF3">
    <property type="entry name" value="SECRETIN_TONB SHORT N-TERMINAL DOMAIN-CONTAINING PROTEIN"/>
    <property type="match status" value="1"/>
</dbReference>
<keyword evidence="6 8" id="KW-0472">Membrane</keyword>
<protein>
    <submittedName>
        <fullName evidence="12">TonB-dependent receptor</fullName>
    </submittedName>
</protein>
<dbReference type="Gene3D" id="2.170.130.10">
    <property type="entry name" value="TonB-dependent receptor, plug domain"/>
    <property type="match status" value="1"/>
</dbReference>
<comment type="caution">
    <text evidence="12">The sequence shown here is derived from an EMBL/GenBank/DDBJ whole genome shotgun (WGS) entry which is preliminary data.</text>
</comment>
<comment type="similarity">
    <text evidence="8 9">Belongs to the TonB-dependent receptor family.</text>
</comment>
<keyword evidence="4 8" id="KW-0812">Transmembrane</keyword>
<sequence>MVIGGADAAADAADDAGEAIVVLGTRRTDRTVTDSASPVDVIGAEELATQPAADMLDVLKNIVPSFNVGQNSISDASTFVRSPSIRGLAGDMTLVMINGKRLNRSALVQVAAGDPTNNLSQGADLSVLPSIAFGGLQILREGATAQYGTDAIAGVLNYSLREDEGFEFTTRYGQFYDGGGDGKSRQIAGYAGFKIGDRGFISFAGEYNKDDGTIRNATRPNAVLFAEANPSLASQLPNYPGPVQIYGNSPGEGWKATVNASYEVTDTTKLYAFGNFAHDKKTESFNYRPVQSFTGLLDTAGVAHSSGANSAFTHPIYLTACPAGSATCPEGAYVKDSNTYSFSSLYPAGFTPQFVGVKDQAFGVLGIKGNLLDDLTFDVSGSLSRNALTLSMYDSLAPSYGPDSQTSFKFGSLIQKETNLNADFVYSLDAGLSSPVTIAFGAEYRNETYKATEGDPQSYGIGPYYSQALYVETSPGVFAYDSTVSMPVGASGYGGTSPDAAASYSQHDYAGYLSVEADLTDTISVGAAGRYENYNTFGGTTVGKLNALWKATPTFSVRGTVGTGYHAPSPGQSNVQILTTSFRNGAQVQTGTYPVSNPIAQYFGATDLKPEKSTNYGLGFVFTPTSALTFTLDGYWIKIKDRIGTSQTYSVTAADIAAQPALLAVGEGGDVRYPTSAYDSRTAGIDFVGTYRTFIGDGKLNLTLAYNYNETKVTKFDASIISASQKKDIEGTIPKHRATFTANYAIGDFTITGRQNYYSSFGLENSFPGQTFGSKFTTDLEVSYTIAEHYTLAVGATNLFNAYPDKIKATSVNPIYVLTNSLSNGQIYPNSGGPFGSNGGFWYARLKVKI</sequence>
<evidence type="ECO:0000259" key="11">
    <source>
        <dbReference type="Pfam" id="PF07715"/>
    </source>
</evidence>
<keyword evidence="12" id="KW-0675">Receptor</keyword>
<dbReference type="InterPro" id="IPR037066">
    <property type="entry name" value="Plug_dom_sf"/>
</dbReference>
<evidence type="ECO:0000256" key="9">
    <source>
        <dbReference type="RuleBase" id="RU003357"/>
    </source>
</evidence>
<evidence type="ECO:0000256" key="7">
    <source>
        <dbReference type="ARBA" id="ARBA00023237"/>
    </source>
</evidence>
<dbReference type="PANTHER" id="PTHR47234">
    <property type="match status" value="1"/>
</dbReference>
<evidence type="ECO:0000256" key="5">
    <source>
        <dbReference type="ARBA" id="ARBA00023077"/>
    </source>
</evidence>
<dbReference type="Gene3D" id="2.40.170.20">
    <property type="entry name" value="TonB-dependent receptor, beta-barrel domain"/>
    <property type="match status" value="1"/>
</dbReference>
<dbReference type="InterPro" id="IPR000531">
    <property type="entry name" value="Beta-barrel_TonB"/>
</dbReference>
<reference evidence="12" key="1">
    <citation type="submission" date="2022-03" db="EMBL/GenBank/DDBJ databases">
        <title>Identification of a novel bacterium isolated from mangrove sediments.</title>
        <authorList>
            <person name="Pan X."/>
        </authorList>
    </citation>
    <scope>NUCLEOTIDE SEQUENCE</scope>
    <source>
        <strain evidence="12">B2580</strain>
    </source>
</reference>
<dbReference type="Pfam" id="PF00593">
    <property type="entry name" value="TonB_dep_Rec_b-barrel"/>
    <property type="match status" value="1"/>
</dbReference>
<evidence type="ECO:0000256" key="2">
    <source>
        <dbReference type="ARBA" id="ARBA00022448"/>
    </source>
</evidence>
<keyword evidence="2 8" id="KW-0813">Transport</keyword>
<keyword evidence="7 8" id="KW-0998">Cell outer membrane</keyword>
<evidence type="ECO:0000313" key="13">
    <source>
        <dbReference type="Proteomes" id="UP001162880"/>
    </source>
</evidence>
<evidence type="ECO:0000259" key="10">
    <source>
        <dbReference type="Pfam" id="PF00593"/>
    </source>
</evidence>
<name>A0ABT0B074_9SPHN</name>
<dbReference type="SUPFAM" id="SSF56935">
    <property type="entry name" value="Porins"/>
    <property type="match status" value="1"/>
</dbReference>
<proteinExistence type="inferred from homology"/>
<comment type="subcellular location">
    <subcellularLocation>
        <location evidence="1 8">Cell outer membrane</location>
        <topology evidence="1 8">Multi-pass membrane protein</topology>
    </subcellularLocation>
</comment>
<keyword evidence="5 9" id="KW-0798">TonB box</keyword>
<organism evidence="12 13">
    <name type="scientific">Novosphingobium album</name>
    <name type="common">ex Hu et al. 2023</name>
    <dbReference type="NCBI Taxonomy" id="2930093"/>
    <lineage>
        <taxon>Bacteria</taxon>
        <taxon>Pseudomonadati</taxon>
        <taxon>Pseudomonadota</taxon>
        <taxon>Alphaproteobacteria</taxon>
        <taxon>Sphingomonadales</taxon>
        <taxon>Sphingomonadaceae</taxon>
        <taxon>Novosphingobium</taxon>
    </lineage>
</organism>
<keyword evidence="3 8" id="KW-1134">Transmembrane beta strand</keyword>
<dbReference type="InterPro" id="IPR012910">
    <property type="entry name" value="Plug_dom"/>
</dbReference>
<dbReference type="EMBL" id="JALHLE010000007">
    <property type="protein sequence ID" value="MCJ2178184.1"/>
    <property type="molecule type" value="Genomic_DNA"/>
</dbReference>
<evidence type="ECO:0000313" key="12">
    <source>
        <dbReference type="EMBL" id="MCJ2178184.1"/>
    </source>
</evidence>
<dbReference type="Proteomes" id="UP001162880">
    <property type="component" value="Unassembled WGS sequence"/>
</dbReference>
<evidence type="ECO:0000256" key="3">
    <source>
        <dbReference type="ARBA" id="ARBA00022452"/>
    </source>
</evidence>
<evidence type="ECO:0000256" key="4">
    <source>
        <dbReference type="ARBA" id="ARBA00022692"/>
    </source>
</evidence>
<dbReference type="PROSITE" id="PS52016">
    <property type="entry name" value="TONB_DEPENDENT_REC_3"/>
    <property type="match status" value="1"/>
</dbReference>
<dbReference type="InterPro" id="IPR039426">
    <property type="entry name" value="TonB-dep_rcpt-like"/>
</dbReference>
<feature type="domain" description="TonB-dependent receptor-like beta-barrel" evidence="10">
    <location>
        <begin position="364"/>
        <end position="799"/>
    </location>
</feature>
<dbReference type="InterPro" id="IPR036942">
    <property type="entry name" value="Beta-barrel_TonB_sf"/>
</dbReference>
<evidence type="ECO:0000256" key="8">
    <source>
        <dbReference type="PROSITE-ProRule" id="PRU01360"/>
    </source>
</evidence>
<gene>
    <name evidence="12" type="ORF">MTR64_06395</name>
</gene>
<accession>A0ABT0B074</accession>
<evidence type="ECO:0000256" key="6">
    <source>
        <dbReference type="ARBA" id="ARBA00023136"/>
    </source>
</evidence>
<dbReference type="RefSeq" id="WP_243991980.1">
    <property type="nucleotide sequence ID" value="NZ_JALHLE010000007.1"/>
</dbReference>
<feature type="domain" description="TonB-dependent receptor plug" evidence="11">
    <location>
        <begin position="33"/>
        <end position="155"/>
    </location>
</feature>
<evidence type="ECO:0000256" key="1">
    <source>
        <dbReference type="ARBA" id="ARBA00004571"/>
    </source>
</evidence>
<keyword evidence="13" id="KW-1185">Reference proteome</keyword>
<dbReference type="Pfam" id="PF07715">
    <property type="entry name" value="Plug"/>
    <property type="match status" value="1"/>
</dbReference>